<dbReference type="AlphaFoldDB" id="A0A1M4TFR9"/>
<name>A0A1M4TFR9_9HYPH</name>
<organism evidence="1 2">
    <name type="scientific">Devosia limi DSM 17137</name>
    <dbReference type="NCBI Taxonomy" id="1121477"/>
    <lineage>
        <taxon>Bacteria</taxon>
        <taxon>Pseudomonadati</taxon>
        <taxon>Pseudomonadota</taxon>
        <taxon>Alphaproteobacteria</taxon>
        <taxon>Hyphomicrobiales</taxon>
        <taxon>Devosiaceae</taxon>
        <taxon>Devosia</taxon>
    </lineage>
</organism>
<dbReference type="EMBL" id="FQVC01000001">
    <property type="protein sequence ID" value="SHE43235.1"/>
    <property type="molecule type" value="Genomic_DNA"/>
</dbReference>
<sequence>MRTGRAGSSRLSQAHTEQVLAVRSCRHYLQPALVLLCAVAMVAPVLADPQLEPGDGSGTDNPRLLPGLYPASPQDLVALSSPPDLREPFDPLFNVDWSVALRGAYTKNTDGERFDVLLVPSVSLEQVGSRMRLQLDGEAEVAQPVNGQINVSALRLGLDGGYRLDRETTLTGLLDLALTQDMPGAPGVASTVAVPPKTLSGSVELGVERTFGLFNVEVTGAAGRTAYGTTTLNDGTVTDNSERNLWSLDSGLRVGYQLTPVFEVFGRAGVGRDMFDQPSTSMLVRMDATETSLRGGVSANWSDVLTAEASVGVGLRRFDAASLGEVVSQLYDASVTFAPSRTWEFTAGLTTNIAPPGPDAGGTARLEYVVNGRATYRVNSWLALRALADWRSATFAGSAQTERGYGFGFGADYLVNAHTALTADYGYSYAETTASGIRDSQRVAVGITMSR</sequence>
<evidence type="ECO:0000313" key="1">
    <source>
        <dbReference type="EMBL" id="SHE43235.1"/>
    </source>
</evidence>
<proteinExistence type="predicted"/>
<dbReference type="Proteomes" id="UP000184533">
    <property type="component" value="Unassembled WGS sequence"/>
</dbReference>
<gene>
    <name evidence="1" type="ORF">SAMN02745223_00362</name>
</gene>
<evidence type="ECO:0000313" key="2">
    <source>
        <dbReference type="Proteomes" id="UP000184533"/>
    </source>
</evidence>
<protein>
    <submittedName>
        <fullName evidence="1">Putative beta-barrel porin 2</fullName>
    </submittedName>
</protein>
<reference evidence="1 2" key="1">
    <citation type="submission" date="2016-11" db="EMBL/GenBank/DDBJ databases">
        <authorList>
            <person name="Jaros S."/>
            <person name="Januszkiewicz K."/>
            <person name="Wedrychowicz H."/>
        </authorList>
    </citation>
    <scope>NUCLEOTIDE SEQUENCE [LARGE SCALE GENOMIC DNA]</scope>
    <source>
        <strain evidence="1 2">DSM 17137</strain>
    </source>
</reference>
<accession>A0A1M4TFR9</accession>
<dbReference type="InterPro" id="IPR018759">
    <property type="entry name" value="BBP2_2"/>
</dbReference>
<dbReference type="Pfam" id="PF10082">
    <property type="entry name" value="BBP2_2"/>
    <property type="match status" value="1"/>
</dbReference>